<evidence type="ECO:0000313" key="2">
    <source>
        <dbReference type="Proteomes" id="UP000242642"/>
    </source>
</evidence>
<organism evidence="1 2">
    <name type="scientific">Thorsellia anophelis DSM 18579</name>
    <dbReference type="NCBI Taxonomy" id="1123402"/>
    <lineage>
        <taxon>Bacteria</taxon>
        <taxon>Pseudomonadati</taxon>
        <taxon>Pseudomonadota</taxon>
        <taxon>Gammaproteobacteria</taxon>
        <taxon>Enterobacterales</taxon>
        <taxon>Thorselliaceae</taxon>
        <taxon>Thorsellia</taxon>
    </lineage>
</organism>
<accession>A0A1I0BAQ7</accession>
<keyword evidence="2" id="KW-1185">Reference proteome</keyword>
<evidence type="ECO:0000313" key="1">
    <source>
        <dbReference type="EMBL" id="SET03524.1"/>
    </source>
</evidence>
<sequence length="287" mass="33181">MAIKYRNPPVIYVVAKLIFLEAFGNYSDEKYKKLLMALTPLEFSSWAKSKLSGVQVKQSNNEFSAVSASVERIGFFSNNRQKCVMIDENSIELRLSKYTNHNHFLDDVQSIIKICADLGLVQSKTLNEVELHYVDLFVPNNNYSLNQMFSDKISLPMSQFYHEKNDVIKVGITSFTRILESEKRKISISLEHLSIKEHLSRKFLPDALFELDPKLAMPLSIDRLFSSDKINDYAIVHTACGTLLNTVTIDPESLRNHLEEQYVQSRKTFDYMIDSKVCEKIWEIEKF</sequence>
<name>A0A1I0BAQ7_9GAMM</name>
<protein>
    <submittedName>
        <fullName evidence="1">TIGR04255 family protein</fullName>
    </submittedName>
</protein>
<dbReference type="STRING" id="1123402.SAMN02583745_01203"/>
<dbReference type="AlphaFoldDB" id="A0A1I0BAQ7"/>
<dbReference type="EMBL" id="FOHV01000007">
    <property type="protein sequence ID" value="SET03524.1"/>
    <property type="molecule type" value="Genomic_DNA"/>
</dbReference>
<dbReference type="RefSeq" id="WP_093318601.1">
    <property type="nucleotide sequence ID" value="NZ_FOHV01000007.1"/>
</dbReference>
<dbReference type="OrthoDB" id="7063260at2"/>
<gene>
    <name evidence="1" type="ORF">SAMN02583745_01203</name>
</gene>
<reference evidence="2" key="1">
    <citation type="submission" date="2016-10" db="EMBL/GenBank/DDBJ databases">
        <authorList>
            <person name="Varghese N."/>
            <person name="Submissions S."/>
        </authorList>
    </citation>
    <scope>NUCLEOTIDE SEQUENCE [LARGE SCALE GENOMIC DNA]</scope>
    <source>
        <strain evidence="2">DSM 18579</strain>
    </source>
</reference>
<proteinExistence type="predicted"/>
<dbReference type="Proteomes" id="UP000242642">
    <property type="component" value="Unassembled WGS sequence"/>
</dbReference>